<dbReference type="PROSITE" id="PS50293">
    <property type="entry name" value="TPR_REGION"/>
    <property type="match status" value="2"/>
</dbReference>
<dbReference type="OrthoDB" id="626167at2759"/>
<evidence type="ECO:0000256" key="3">
    <source>
        <dbReference type="PROSITE-ProRule" id="PRU00339"/>
    </source>
</evidence>
<dbReference type="Pfam" id="PF13424">
    <property type="entry name" value="TPR_12"/>
    <property type="match status" value="6"/>
</dbReference>
<accession>A0A814LCX5</accession>
<keyword evidence="2 3" id="KW-0802">TPR repeat</keyword>
<feature type="repeat" description="TPR" evidence="3">
    <location>
        <begin position="729"/>
        <end position="762"/>
    </location>
</feature>
<gene>
    <name evidence="4" type="ORF">GPM918_LOCUS16950</name>
    <name evidence="5" type="ORF">SRO942_LOCUS16949</name>
</gene>
<proteinExistence type="predicted"/>
<organism evidence="4 6">
    <name type="scientific">Didymodactylos carnosus</name>
    <dbReference type="NCBI Taxonomy" id="1234261"/>
    <lineage>
        <taxon>Eukaryota</taxon>
        <taxon>Metazoa</taxon>
        <taxon>Spiralia</taxon>
        <taxon>Gnathifera</taxon>
        <taxon>Rotifera</taxon>
        <taxon>Eurotatoria</taxon>
        <taxon>Bdelloidea</taxon>
        <taxon>Philodinida</taxon>
        <taxon>Philodinidae</taxon>
        <taxon>Didymodactylos</taxon>
    </lineage>
</organism>
<evidence type="ECO:0000256" key="1">
    <source>
        <dbReference type="ARBA" id="ARBA00022737"/>
    </source>
</evidence>
<feature type="repeat" description="TPR" evidence="3">
    <location>
        <begin position="475"/>
        <end position="508"/>
    </location>
</feature>
<feature type="repeat" description="TPR" evidence="3">
    <location>
        <begin position="687"/>
        <end position="720"/>
    </location>
</feature>
<keyword evidence="6" id="KW-1185">Reference proteome</keyword>
<keyword evidence="1" id="KW-0677">Repeat</keyword>
<feature type="repeat" description="TPR" evidence="3">
    <location>
        <begin position="519"/>
        <end position="552"/>
    </location>
</feature>
<dbReference type="InterPro" id="IPR011990">
    <property type="entry name" value="TPR-like_helical_dom_sf"/>
</dbReference>
<dbReference type="EMBL" id="CAJOBC010004550">
    <property type="protein sequence ID" value="CAF3832324.1"/>
    <property type="molecule type" value="Genomic_DNA"/>
</dbReference>
<dbReference type="Pfam" id="PF13176">
    <property type="entry name" value="TPR_7"/>
    <property type="match status" value="1"/>
</dbReference>
<dbReference type="AlphaFoldDB" id="A0A814LCX5"/>
<dbReference type="Gene3D" id="1.25.40.10">
    <property type="entry name" value="Tetratricopeptide repeat domain"/>
    <property type="match status" value="5"/>
</dbReference>
<dbReference type="InterPro" id="IPR019734">
    <property type="entry name" value="TPR_rpt"/>
</dbReference>
<dbReference type="SUPFAM" id="SSF56399">
    <property type="entry name" value="ADP-ribosylation"/>
    <property type="match status" value="1"/>
</dbReference>
<dbReference type="Proteomes" id="UP000663829">
    <property type="component" value="Unassembled WGS sequence"/>
</dbReference>
<dbReference type="SMART" id="SM00028">
    <property type="entry name" value="TPR"/>
    <property type="match status" value="16"/>
</dbReference>
<protein>
    <submittedName>
        <fullName evidence="4">Uncharacterized protein</fullName>
    </submittedName>
</protein>
<dbReference type="PROSITE" id="PS50005">
    <property type="entry name" value="TPR"/>
    <property type="match status" value="8"/>
</dbReference>
<evidence type="ECO:0000313" key="5">
    <source>
        <dbReference type="EMBL" id="CAF3832324.1"/>
    </source>
</evidence>
<name>A0A814LCX5_9BILA</name>
<evidence type="ECO:0000313" key="6">
    <source>
        <dbReference type="Proteomes" id="UP000663829"/>
    </source>
</evidence>
<dbReference type="EMBL" id="CAJNOQ010004550">
    <property type="protein sequence ID" value="CAF1064426.1"/>
    <property type="molecule type" value="Genomic_DNA"/>
</dbReference>
<comment type="caution">
    <text evidence="4">The sequence shown here is derived from an EMBL/GenBank/DDBJ whole genome shotgun (WGS) entry which is preliminary data.</text>
</comment>
<feature type="repeat" description="TPR" evidence="3">
    <location>
        <begin position="905"/>
        <end position="938"/>
    </location>
</feature>
<feature type="repeat" description="TPR" evidence="3">
    <location>
        <begin position="989"/>
        <end position="1022"/>
    </location>
</feature>
<evidence type="ECO:0000313" key="4">
    <source>
        <dbReference type="EMBL" id="CAF1064426.1"/>
    </source>
</evidence>
<feature type="repeat" description="TPR" evidence="3">
    <location>
        <begin position="947"/>
        <end position="980"/>
    </location>
</feature>
<dbReference type="Proteomes" id="UP000681722">
    <property type="component" value="Unassembled WGS sequence"/>
</dbReference>
<reference evidence="4" key="1">
    <citation type="submission" date="2021-02" db="EMBL/GenBank/DDBJ databases">
        <authorList>
            <person name="Nowell W R."/>
        </authorList>
    </citation>
    <scope>NUCLEOTIDE SEQUENCE</scope>
</reference>
<evidence type="ECO:0000256" key="2">
    <source>
        <dbReference type="ARBA" id="ARBA00022803"/>
    </source>
</evidence>
<feature type="repeat" description="TPR" evidence="3">
    <location>
        <begin position="603"/>
        <end position="636"/>
    </location>
</feature>
<sequence length="1271" mass="148521">MDDVVRPSYYVSTLHLYEDENLEDLTLIWLDAKIDQSDDCKDTQFRLRGIVNWLETFVDMEQCVNYIANVKQEKVFFIVSGSYGEQVVQKIHNFPKITYIYVFCHDKIKHEQWTKQYKKLDNRLFDDKTLLLEKVELDVKSCIQNFLPMRLLHSNIRQKTLRDLDYEGGMFMWFQLLIEILIMMEYPNDEAKNDMLEICRKQYQNNPIEISRIEEFKDTYTPKDAIKWYTRDCFLYRLLNKALRIENFDIIYKFRHIISDIYQQLKQMHPSYLKVVSTKENILTVYRGQHMAAEELERLKLHKNGYISMNTFLSTSLSCEAAVTFAGDGSGRPQYESIMFEIDIPLDEKKSNDDDDSIPPFSNINQVSYIPNENEILFSIECIQEGYKNKIRIIFRIESIEQMTENLWMIKLRLDSKNNMELQEVSKHIRTQFLDEKPSLLNLGKIFLFIDDYDKAEKYYKILLEELSSNHKNLPDVYHHLGFVYRGKGEYSLATEYFDKALVIEHSQSTENNPHPMLHNTYAGLGLLYDSMGDYDLAIDMYRKAMQIITSTELLNEEHMIGIYNNMAFTYRHQGKYEQSLTLYNQILEKQLKLLPTFDPEFAITYNNIALVWSEIGDVTQALSNYEKALEIEKKTLPPEHSTTASTYNNIGILQFKQKNILESLNNFKRSLNIFLKVYGVDHQSVATVYTNMGDVHGFAKEYSEAMKYLEDAIQINLKLLPASQFNLVHTYNIIGAVYYMQQRYTDAIESHQNALKILQVRQKEAGLRERFRVAELLTVTYNAKARSLLETNKWEEAIACQENALEEYFVYHHNNESHFDIIEQYNKIGYSCKHANQLEKAMRMFIQSFRIQAVRIIKKDRETVTARTAGHYFAQVDAWLIAIENYEKILDITQLNSPYDRLFAETYSGIGQTLYEFGLLPEALEMFEKTLHLLWNTHELTQLLLSTTHFDIGNIHFQQEKYDEAAKNYLLALDIELNSSSATGASLALKYQRLGEVYMRESKFDEALECYRKSLKLEADSVSPDHLQYARNYHEIAAVLVLKSMPDDALAYYEKALQIRLKDLSNKNASNNSENHLSIAHKDLASTYYNMAVIYEDAERYEAAIKCHENAVEIYLKCSSNIDLAKTYNYIADAYLSLENEQAALQNYNKALNYIIIEPKSDYTIASQVCKSISAIYREQPENDDHELSEKFRIYIEKAKDFEDQHKCGDACKCYLLALNDLLITDPSNHKVLAETYSKMANTFESVQNIQNILPRLQMGIYRVNSTSES</sequence>
<dbReference type="PANTHER" id="PTHR45641">
    <property type="entry name" value="TETRATRICOPEPTIDE REPEAT PROTEIN (AFU_ORTHOLOGUE AFUA_6G03870)"/>
    <property type="match status" value="1"/>
</dbReference>
<dbReference type="PANTHER" id="PTHR45641:SF1">
    <property type="entry name" value="AAA+ ATPASE DOMAIN-CONTAINING PROTEIN"/>
    <property type="match status" value="1"/>
</dbReference>
<dbReference type="Gene3D" id="3.90.176.10">
    <property type="entry name" value="Toxin ADP-ribosyltransferase, Chain A, domain 1"/>
    <property type="match status" value="1"/>
</dbReference>
<dbReference type="SUPFAM" id="SSF48452">
    <property type="entry name" value="TPR-like"/>
    <property type="match status" value="4"/>
</dbReference>